<evidence type="ECO:0000256" key="2">
    <source>
        <dbReference type="ARBA" id="ARBA00012995"/>
    </source>
</evidence>
<dbReference type="Proteomes" id="UP000001357">
    <property type="component" value="Unassembled WGS sequence"/>
</dbReference>
<dbReference type="RefSeq" id="XP_001750413.1">
    <property type="nucleotide sequence ID" value="XM_001750361.1"/>
</dbReference>
<dbReference type="GO" id="GO:0006107">
    <property type="term" value="P:oxaloacetate metabolic process"/>
    <property type="evidence" value="ECO:0000318"/>
    <property type="project" value="GO_Central"/>
</dbReference>
<dbReference type="PIRSF" id="PIRSF000102">
    <property type="entry name" value="Lac_mal_DH"/>
    <property type="match status" value="1"/>
</dbReference>
<organism evidence="12 13">
    <name type="scientific">Monosiga brevicollis</name>
    <name type="common">Choanoflagellate</name>
    <dbReference type="NCBI Taxonomy" id="81824"/>
    <lineage>
        <taxon>Eukaryota</taxon>
        <taxon>Choanoflagellata</taxon>
        <taxon>Craspedida</taxon>
        <taxon>Salpingoecidae</taxon>
        <taxon>Monosiga</taxon>
    </lineage>
</organism>
<evidence type="ECO:0000313" key="13">
    <source>
        <dbReference type="Proteomes" id="UP000001357"/>
    </source>
</evidence>
<dbReference type="SUPFAM" id="SSF51735">
    <property type="entry name" value="NAD(P)-binding Rossmann-fold domains"/>
    <property type="match status" value="1"/>
</dbReference>
<feature type="active site" description="Proton acceptor" evidence="5">
    <location>
        <position position="208"/>
    </location>
</feature>
<evidence type="ECO:0000259" key="10">
    <source>
        <dbReference type="Pfam" id="PF00056"/>
    </source>
</evidence>
<dbReference type="STRING" id="81824.A9VCK2"/>
<dbReference type="InterPro" id="IPR036291">
    <property type="entry name" value="NAD(P)-bd_dom_sf"/>
</dbReference>
<dbReference type="eggNOG" id="KOG1496">
    <property type="taxonomic scope" value="Eukaryota"/>
</dbReference>
<dbReference type="GeneID" id="5895661"/>
<gene>
    <name evidence="12" type="ORF">MONBRDRAFT_39154</name>
</gene>
<dbReference type="InterPro" id="IPR022383">
    <property type="entry name" value="Lactate/malate_DH_C"/>
</dbReference>
<dbReference type="GO" id="GO:0030060">
    <property type="term" value="F:L-malate dehydrogenase (NAD+) activity"/>
    <property type="evidence" value="ECO:0000318"/>
    <property type="project" value="GO_Central"/>
</dbReference>
<dbReference type="OMA" id="DFLCERI"/>
<feature type="region of interest" description="Disordered" evidence="9">
    <location>
        <begin position="366"/>
        <end position="388"/>
    </location>
</feature>
<dbReference type="KEGG" id="mbr:MONBRDRAFT_39154"/>
<dbReference type="EC" id="1.1.1.37" evidence="2"/>
<keyword evidence="4 7" id="KW-0520">NAD</keyword>
<dbReference type="Gene3D" id="3.40.50.720">
    <property type="entry name" value="NAD(P)-binding Rossmann-like Domain"/>
    <property type="match status" value="1"/>
</dbReference>
<comment type="similarity">
    <text evidence="1">Belongs to the LDH/MDH superfamily. MDH type 2 family.</text>
</comment>
<feature type="binding site" evidence="6">
    <location>
        <position position="108"/>
    </location>
    <ligand>
        <name>substrate</name>
    </ligand>
</feature>
<dbReference type="GO" id="GO:0006099">
    <property type="term" value="P:tricarboxylic acid cycle"/>
    <property type="evidence" value="ECO:0000318"/>
    <property type="project" value="GO_Central"/>
</dbReference>
<feature type="domain" description="Lactate/malate dehydrogenase N-terminal" evidence="10">
    <location>
        <begin position="10"/>
        <end position="162"/>
    </location>
</feature>
<evidence type="ECO:0000256" key="1">
    <source>
        <dbReference type="ARBA" id="ARBA00009613"/>
    </source>
</evidence>
<dbReference type="GO" id="GO:0006108">
    <property type="term" value="P:malate metabolic process"/>
    <property type="evidence" value="ECO:0000318"/>
    <property type="project" value="GO_Central"/>
</dbReference>
<evidence type="ECO:0000256" key="4">
    <source>
        <dbReference type="ARBA" id="ARBA00023027"/>
    </source>
</evidence>
<dbReference type="PANTHER" id="PTHR23382">
    <property type="entry name" value="MALATE DEHYDROGENASE"/>
    <property type="match status" value="1"/>
</dbReference>
<dbReference type="Pfam" id="PF02866">
    <property type="entry name" value="Ldh_1_C"/>
    <property type="match status" value="1"/>
</dbReference>
<reference evidence="12 13" key="1">
    <citation type="journal article" date="2008" name="Nature">
        <title>The genome of the choanoflagellate Monosiga brevicollis and the origin of metazoans.</title>
        <authorList>
            <consortium name="JGI Sequencing"/>
            <person name="King N."/>
            <person name="Westbrook M.J."/>
            <person name="Young S.L."/>
            <person name="Kuo A."/>
            <person name="Abedin M."/>
            <person name="Chapman J."/>
            <person name="Fairclough S."/>
            <person name="Hellsten U."/>
            <person name="Isogai Y."/>
            <person name="Letunic I."/>
            <person name="Marr M."/>
            <person name="Pincus D."/>
            <person name="Putnam N."/>
            <person name="Rokas A."/>
            <person name="Wright K.J."/>
            <person name="Zuzow R."/>
            <person name="Dirks W."/>
            <person name="Good M."/>
            <person name="Goodstein D."/>
            <person name="Lemons D."/>
            <person name="Li W."/>
            <person name="Lyons J.B."/>
            <person name="Morris A."/>
            <person name="Nichols S."/>
            <person name="Richter D.J."/>
            <person name="Salamov A."/>
            <person name="Bork P."/>
            <person name="Lim W.A."/>
            <person name="Manning G."/>
            <person name="Miller W.T."/>
            <person name="McGinnis W."/>
            <person name="Shapiro H."/>
            <person name="Tjian R."/>
            <person name="Grigoriev I.V."/>
            <person name="Rokhsar D."/>
        </authorList>
    </citation>
    <scope>NUCLEOTIDE SEQUENCE [LARGE SCALE GENOMIC DNA]</scope>
    <source>
        <strain evidence="13">MX1 / ATCC 50154</strain>
    </source>
</reference>
<dbReference type="InParanoid" id="A9VCK2"/>
<evidence type="ECO:0000259" key="11">
    <source>
        <dbReference type="Pfam" id="PF02866"/>
    </source>
</evidence>
<dbReference type="NCBIfam" id="NF003916">
    <property type="entry name" value="PRK05442.1"/>
    <property type="match status" value="1"/>
</dbReference>
<dbReference type="EMBL" id="CH991581">
    <property type="protein sequence ID" value="EDQ84763.1"/>
    <property type="molecule type" value="Genomic_DNA"/>
</dbReference>
<feature type="binding site" evidence="7">
    <location>
        <begin position="139"/>
        <end position="141"/>
    </location>
    <ligand>
        <name>NAD(+)</name>
        <dbReference type="ChEBI" id="CHEBI:57540"/>
    </ligand>
</feature>
<dbReference type="Gene3D" id="3.90.110.10">
    <property type="entry name" value="Lactate dehydrogenase/glycoside hydrolase, family 4, C-terminal"/>
    <property type="match status" value="1"/>
</dbReference>
<dbReference type="AlphaFoldDB" id="A9VCK2"/>
<dbReference type="InterPro" id="IPR001557">
    <property type="entry name" value="L-lactate/malate_DH"/>
</dbReference>
<dbReference type="SUPFAM" id="SSF56327">
    <property type="entry name" value="LDH C-terminal domain-like"/>
    <property type="match status" value="1"/>
</dbReference>
<feature type="binding site" evidence="6">
    <location>
        <position position="95"/>
    </location>
    <ligand>
        <name>substrate</name>
    </ligand>
</feature>
<dbReference type="NCBIfam" id="TIGR01759">
    <property type="entry name" value="MalateDH-SF1"/>
    <property type="match status" value="1"/>
</dbReference>
<proteinExistence type="inferred from homology"/>
<feature type="binding site" evidence="6">
    <location>
        <position position="172"/>
    </location>
    <ligand>
        <name>substrate</name>
    </ligand>
</feature>
<feature type="domain" description="Lactate/malate dehydrogenase C-terminal" evidence="11">
    <location>
        <begin position="168"/>
        <end position="349"/>
    </location>
</feature>
<protein>
    <recommendedName>
        <fullName evidence="2">malate dehydrogenase</fullName>
        <ecNumber evidence="2">1.1.1.37</ecNumber>
    </recommendedName>
</protein>
<sequence length="388" mass="42276">MQFSKPTLTVCVTGAAGYTAYNLVYLIASGEVFGHDQPVALRLLDIPLLQAKMEGVQMELQDCAFRLLKDVSTHTSPDAAFKNVDYAILLSAIPRSEDADPMLRCNNRLDVLRANTVIFKEHGLAFDRVAKPTTKVVVVANPSATNALIVSSFAKSVPKENFTSLAWLDQNRAAAHIAARLNEDKLESTVPLQHTGRDIRNLIVWGNHSDTMFPDTRQAVIVQPKPELPPVKLRAVLRDDGFLLKDLVDHVRQRGKAIVRKRQTTPAMSAARAVADHVCALHGGTREGETVSMGVYTNGNPYQVADGLFFSFPVKIKAGGEWHIVKNIQLDESQRDRIQASARELAAERHAAFILCGIALPEPASPVKESTEAASMDTGATAGATLEP</sequence>
<dbReference type="InterPro" id="IPR001236">
    <property type="entry name" value="Lactate/malate_DH_N"/>
</dbReference>
<evidence type="ECO:0000256" key="6">
    <source>
        <dbReference type="PIRSR" id="PIRSR000102-2"/>
    </source>
</evidence>
<evidence type="ECO:0000256" key="7">
    <source>
        <dbReference type="PIRSR" id="PIRSR000102-3"/>
    </source>
</evidence>
<dbReference type="InterPro" id="IPR015955">
    <property type="entry name" value="Lactate_DH/Glyco_Ohase_4_C"/>
</dbReference>
<evidence type="ECO:0000256" key="5">
    <source>
        <dbReference type="PIRSR" id="PIRSR000102-1"/>
    </source>
</evidence>
<evidence type="ECO:0000313" key="12">
    <source>
        <dbReference type="EMBL" id="EDQ84763.1"/>
    </source>
</evidence>
<keyword evidence="3 8" id="KW-0560">Oxidoreductase</keyword>
<name>A9VCK2_MONBE</name>
<feature type="binding site" evidence="7">
    <location>
        <position position="45"/>
    </location>
    <ligand>
        <name>NAD(+)</name>
        <dbReference type="ChEBI" id="CHEBI:57540"/>
    </ligand>
</feature>
<feature type="binding site" evidence="6">
    <location>
        <position position="141"/>
    </location>
    <ligand>
        <name>substrate</name>
    </ligand>
</feature>
<dbReference type="Pfam" id="PF00056">
    <property type="entry name" value="Ldh_1_N"/>
    <property type="match status" value="1"/>
</dbReference>
<dbReference type="InterPro" id="IPR010945">
    <property type="entry name" value="Malate_DH_type2"/>
</dbReference>
<dbReference type="CDD" id="cd00704">
    <property type="entry name" value="MDH"/>
    <property type="match status" value="1"/>
</dbReference>
<evidence type="ECO:0000256" key="3">
    <source>
        <dbReference type="ARBA" id="ARBA00023002"/>
    </source>
</evidence>
<dbReference type="FunFam" id="3.40.50.720:FF:000010">
    <property type="entry name" value="Malate dehydrogenase"/>
    <property type="match status" value="1"/>
</dbReference>
<accession>A9VCK2</accession>
<evidence type="ECO:0000256" key="9">
    <source>
        <dbReference type="SAM" id="MobiDB-lite"/>
    </source>
</evidence>
<keyword evidence="13" id="KW-1185">Reference proteome</keyword>
<evidence type="ECO:0000256" key="8">
    <source>
        <dbReference type="RuleBase" id="RU003369"/>
    </source>
</evidence>
<feature type="binding site" evidence="7">
    <location>
        <position position="115"/>
    </location>
    <ligand>
        <name>NAD(+)</name>
        <dbReference type="ChEBI" id="CHEBI:57540"/>
    </ligand>
</feature>